<feature type="transmembrane region" description="Helical" evidence="1">
    <location>
        <begin position="998"/>
        <end position="1016"/>
    </location>
</feature>
<feature type="transmembrane region" description="Helical" evidence="1">
    <location>
        <begin position="729"/>
        <end position="747"/>
    </location>
</feature>
<dbReference type="Proteomes" id="UP000034235">
    <property type="component" value="Unassembled WGS sequence"/>
</dbReference>
<feature type="transmembrane region" description="Helical" evidence="1">
    <location>
        <begin position="841"/>
        <end position="874"/>
    </location>
</feature>
<reference evidence="3 4" key="1">
    <citation type="journal article" date="2015" name="Nature">
        <title>rRNA introns, odd ribosomes, and small enigmatic genomes across a large radiation of phyla.</title>
        <authorList>
            <person name="Brown C.T."/>
            <person name="Hug L.A."/>
            <person name="Thomas B.C."/>
            <person name="Sharon I."/>
            <person name="Castelle C.J."/>
            <person name="Singh A."/>
            <person name="Wilkins M.J."/>
            <person name="Williams K.H."/>
            <person name="Banfield J.F."/>
        </authorList>
    </citation>
    <scope>NUCLEOTIDE SEQUENCE [LARGE SCALE GENOMIC DNA]</scope>
</reference>
<keyword evidence="2" id="KW-0732">Signal</keyword>
<name>A0A0G0JHW1_9BACT</name>
<feature type="transmembrane region" description="Helical" evidence="1">
    <location>
        <begin position="972"/>
        <end position="992"/>
    </location>
</feature>
<gene>
    <name evidence="3" type="ORF">US86_C0001G0190</name>
</gene>
<feature type="transmembrane region" description="Helical" evidence="1">
    <location>
        <begin position="528"/>
        <end position="549"/>
    </location>
</feature>
<evidence type="ECO:0000313" key="3">
    <source>
        <dbReference type="EMBL" id="KKQ67263.1"/>
    </source>
</evidence>
<proteinExistence type="predicted"/>
<feature type="transmembrane region" description="Helical" evidence="1">
    <location>
        <begin position="814"/>
        <end position="835"/>
    </location>
</feature>
<evidence type="ECO:0008006" key="5">
    <source>
        <dbReference type="Google" id="ProtNLM"/>
    </source>
</evidence>
<organism evidence="3 4">
    <name type="scientific">Candidatus Daviesbacteria bacterium GW2011_GWA2_38_24</name>
    <dbReference type="NCBI Taxonomy" id="1618422"/>
    <lineage>
        <taxon>Bacteria</taxon>
        <taxon>Candidatus Daviesiibacteriota</taxon>
    </lineage>
</organism>
<feature type="transmembrane region" description="Helical" evidence="1">
    <location>
        <begin position="678"/>
        <end position="699"/>
    </location>
</feature>
<feature type="chain" id="PRO_5002533040" description="YYY membrane protein" evidence="2">
    <location>
        <begin position="26"/>
        <end position="1162"/>
    </location>
</feature>
<feature type="transmembrane region" description="Helical" evidence="1">
    <location>
        <begin position="775"/>
        <end position="793"/>
    </location>
</feature>
<feature type="transmembrane region" description="Helical" evidence="1">
    <location>
        <begin position="941"/>
        <end position="960"/>
    </location>
</feature>
<feature type="signal peptide" evidence="2">
    <location>
        <begin position="1"/>
        <end position="25"/>
    </location>
</feature>
<feature type="transmembrane region" description="Helical" evidence="1">
    <location>
        <begin position="555"/>
        <end position="575"/>
    </location>
</feature>
<dbReference type="Gene3D" id="3.20.20.510">
    <property type="entry name" value="Uncharacterised protein PF12979, DUF3863"/>
    <property type="match status" value="1"/>
</dbReference>
<feature type="transmembrane region" description="Helical" evidence="1">
    <location>
        <begin position="500"/>
        <end position="521"/>
    </location>
</feature>
<evidence type="ECO:0000256" key="2">
    <source>
        <dbReference type="SAM" id="SignalP"/>
    </source>
</evidence>
<sequence length="1162" mass="133894">MDKIFKLSLLLLSLFFLLPVARVEANTNSYVNIVNPVRGSEFWELEKEQPQTVVEGQVEILQKHNLPATFLLRYDALNFEGIIRLLKDRNFLEKGIFLEITPGLTKEADVEYHKSATWHSAGSVFLTGYRQEDRIKLIDTVFNKFKETFGFYPKSVGAWWIDAYSLDYMQKKYDITSGLIVADQYSTDNYQVWGQYWSAPYYPHKRNALYPAQTLDEKIPVVLTQWATRDPVNGYGKAVEESTYSVQANDYIDFHNLGTDYFGKLVDIYTTQKLDPVGNLVVGLENTYSWEKYKREYKSQIELLVGRQKFGQLKIATMAEFAKIYQDLFPLVSPEMVFYSNDPLESNSKSIWFMNPYYRIGITYEKGLLEIKDIRQYVSGTEEICYSKVCDSINFALLATRVLDKVTFGKSLELEEGKINDFKIYKDGEKFVISYQSETGREKKIELLPRDISINGVTKSVDTTIMDATQIAKEKTELVNNPQILNLLSLSQILDILKNLLIFIPVTILAILLPGVVIFTNITKEKSLVAKIFCSFVLGIILFTLFQLLGQLLNIKYHSFAYMIFFVVIFFKGKYYKHFSSIKFKNINFSITAAILIGSIFQTLSVFRSGLNFDFGKGFWGPNAHDGIWHIALINQIAKRVPPENPIFAGVDLKNYHYFYDIFISGLATASRVDPEDLIFRMVPLLFSILLGLGTISLVEKYFVTKSNELSPRFKKRGFEFLSIDNKKLYLISLFFVYFTGSFGWIVDYIKYKSFGGESNFWVNQPVSYNLNPPFMISLLIVIMLVMFVEYFAKSFNNKLFILFTLSAASLVSFKSYAAVLIILSLGILGVIYIFQGKFKFIILSCATAILSLLFIIPNLSSGSFFIVSPLWFVHSMIDSLDRVGWLKLSAARQAYFERKEWFKFSLIEAFTTTVFFVGNLGIRVFGLFKMFLSGNSTNLPVFIFMNSIIVFSLIIPPIVIQKGNPWNSIQFMYYSLFFMAIYAGYFVTLIYSKLPSMIAIIFLIFIIIITPINAITSAKGYLYNRPHSLITTTEMEALEFLKKQEEGVVLGLPFDKDLKEKFSEPHALFMYETTAYISAFSNKPTYLSDEIQNEILQTDYAKRRIEAKDFFSGEGRNREFLIKNDIKYIYLSKIIKFSFDYENEQIKKIFENDEVMIFKVE</sequence>
<dbReference type="AlphaFoldDB" id="A0A0G0JHW1"/>
<comment type="caution">
    <text evidence="3">The sequence shown here is derived from an EMBL/GenBank/DDBJ whole genome shotgun (WGS) entry which is preliminary data.</text>
</comment>
<keyword evidence="1" id="KW-0812">Transmembrane</keyword>
<keyword evidence="1" id="KW-0472">Membrane</keyword>
<feature type="transmembrane region" description="Helical" evidence="1">
    <location>
        <begin position="907"/>
        <end position="929"/>
    </location>
</feature>
<dbReference type="EMBL" id="LBUP01000001">
    <property type="protein sequence ID" value="KKQ67263.1"/>
    <property type="molecule type" value="Genomic_DNA"/>
</dbReference>
<keyword evidence="1" id="KW-1133">Transmembrane helix</keyword>
<evidence type="ECO:0000256" key="1">
    <source>
        <dbReference type="SAM" id="Phobius"/>
    </source>
</evidence>
<evidence type="ECO:0000313" key="4">
    <source>
        <dbReference type="Proteomes" id="UP000034235"/>
    </source>
</evidence>
<feature type="transmembrane region" description="Helical" evidence="1">
    <location>
        <begin position="587"/>
        <end position="607"/>
    </location>
</feature>
<accession>A0A0G0JHW1</accession>
<protein>
    <recommendedName>
        <fullName evidence="5">YYY membrane protein</fullName>
    </recommendedName>
</protein>